<dbReference type="Proteomes" id="UP000219564">
    <property type="component" value="Unassembled WGS sequence"/>
</dbReference>
<evidence type="ECO:0000313" key="2">
    <source>
        <dbReference type="Proteomes" id="UP000219564"/>
    </source>
</evidence>
<accession>A0AAX2H235</accession>
<comment type="caution">
    <text evidence="1">The sequence shown here is derived from an EMBL/GenBank/DDBJ whole genome shotgun (WGS) entry which is preliminary data.</text>
</comment>
<gene>
    <name evidence="1" type="ORF">PLUA15_120083</name>
</gene>
<dbReference type="EMBL" id="OBKZ01000004">
    <property type="protein sequence ID" value="SOB49371.1"/>
    <property type="molecule type" value="Genomic_DNA"/>
</dbReference>
<protein>
    <submittedName>
        <fullName evidence="1">Uncharacterized protein</fullName>
    </submittedName>
</protein>
<sequence>MSAAMRSRNGVLAVYAVVPWQKPISQPNHLSSGISKATHRRHLLHIHRSRPFAGPESRHLPTICCHCARLADTF</sequence>
<name>A0AAX2H235_9PSED</name>
<dbReference type="AlphaFoldDB" id="A0AAX2H235"/>
<organism evidence="1 2">
    <name type="scientific">Pseudomonas lundensis</name>
    <dbReference type="NCBI Taxonomy" id="86185"/>
    <lineage>
        <taxon>Bacteria</taxon>
        <taxon>Pseudomonadati</taxon>
        <taxon>Pseudomonadota</taxon>
        <taxon>Gammaproteobacteria</taxon>
        <taxon>Pseudomonadales</taxon>
        <taxon>Pseudomonadaceae</taxon>
        <taxon>Pseudomonas</taxon>
    </lineage>
</organism>
<evidence type="ECO:0000313" key="1">
    <source>
        <dbReference type="EMBL" id="SOB49371.1"/>
    </source>
</evidence>
<reference evidence="1 2" key="1">
    <citation type="submission" date="2017-08" db="EMBL/GenBank/DDBJ databases">
        <authorList>
            <person name="Chaillou S."/>
        </authorList>
    </citation>
    <scope>NUCLEOTIDE SEQUENCE [LARGE SCALE GENOMIC DNA]</scope>
    <source>
        <strain evidence="1 2">MFPA15A1205</strain>
    </source>
</reference>
<proteinExistence type="predicted"/>